<gene>
    <name evidence="2" type="ORF">BDZ94DRAFT_892119</name>
</gene>
<organism evidence="2 3">
    <name type="scientific">Collybia nuda</name>
    <dbReference type="NCBI Taxonomy" id="64659"/>
    <lineage>
        <taxon>Eukaryota</taxon>
        <taxon>Fungi</taxon>
        <taxon>Dikarya</taxon>
        <taxon>Basidiomycota</taxon>
        <taxon>Agaricomycotina</taxon>
        <taxon>Agaricomycetes</taxon>
        <taxon>Agaricomycetidae</taxon>
        <taxon>Agaricales</taxon>
        <taxon>Tricholomatineae</taxon>
        <taxon>Clitocybaceae</taxon>
        <taxon>Collybia</taxon>
    </lineage>
</organism>
<dbReference type="AlphaFoldDB" id="A0A9P5Y3F9"/>
<proteinExistence type="predicted"/>
<evidence type="ECO:0000313" key="2">
    <source>
        <dbReference type="EMBL" id="KAF9460591.1"/>
    </source>
</evidence>
<feature type="compositionally biased region" description="Polar residues" evidence="1">
    <location>
        <begin position="1"/>
        <end position="14"/>
    </location>
</feature>
<dbReference type="EMBL" id="MU150296">
    <property type="protein sequence ID" value="KAF9460591.1"/>
    <property type="molecule type" value="Genomic_DNA"/>
</dbReference>
<dbReference type="Proteomes" id="UP000807353">
    <property type="component" value="Unassembled WGS sequence"/>
</dbReference>
<keyword evidence="3" id="KW-1185">Reference proteome</keyword>
<evidence type="ECO:0000313" key="3">
    <source>
        <dbReference type="Proteomes" id="UP000807353"/>
    </source>
</evidence>
<comment type="caution">
    <text evidence="2">The sequence shown here is derived from an EMBL/GenBank/DDBJ whole genome shotgun (WGS) entry which is preliminary data.</text>
</comment>
<accession>A0A9P5Y3F9</accession>
<evidence type="ECO:0000256" key="1">
    <source>
        <dbReference type="SAM" id="MobiDB-lite"/>
    </source>
</evidence>
<name>A0A9P5Y3F9_9AGAR</name>
<sequence>MTRQPLDFSPNSHHTNSRTEFPRHGRYRRPYNLVFLRLRRDLSTTLMYPRNSSRAIAAVGSAGGICSVGYVDLGSVPPDG</sequence>
<protein>
    <submittedName>
        <fullName evidence="2">Uncharacterized protein</fullName>
    </submittedName>
</protein>
<reference evidence="2" key="1">
    <citation type="submission" date="2020-11" db="EMBL/GenBank/DDBJ databases">
        <authorList>
            <consortium name="DOE Joint Genome Institute"/>
            <person name="Ahrendt S."/>
            <person name="Riley R."/>
            <person name="Andreopoulos W."/>
            <person name="Labutti K."/>
            <person name="Pangilinan J."/>
            <person name="Ruiz-Duenas F.J."/>
            <person name="Barrasa J.M."/>
            <person name="Sanchez-Garcia M."/>
            <person name="Camarero S."/>
            <person name="Miyauchi S."/>
            <person name="Serrano A."/>
            <person name="Linde D."/>
            <person name="Babiker R."/>
            <person name="Drula E."/>
            <person name="Ayuso-Fernandez I."/>
            <person name="Pacheco R."/>
            <person name="Padilla G."/>
            <person name="Ferreira P."/>
            <person name="Barriuso J."/>
            <person name="Kellner H."/>
            <person name="Castanera R."/>
            <person name="Alfaro M."/>
            <person name="Ramirez L."/>
            <person name="Pisabarro A.G."/>
            <person name="Kuo A."/>
            <person name="Tritt A."/>
            <person name="Lipzen A."/>
            <person name="He G."/>
            <person name="Yan M."/>
            <person name="Ng V."/>
            <person name="Cullen D."/>
            <person name="Martin F."/>
            <person name="Rosso M.-N."/>
            <person name="Henrissat B."/>
            <person name="Hibbett D."/>
            <person name="Martinez A.T."/>
            <person name="Grigoriev I.V."/>
        </authorList>
    </citation>
    <scope>NUCLEOTIDE SEQUENCE</scope>
    <source>
        <strain evidence="2">CBS 247.69</strain>
    </source>
</reference>
<feature type="region of interest" description="Disordered" evidence="1">
    <location>
        <begin position="1"/>
        <end position="24"/>
    </location>
</feature>